<proteinExistence type="predicted"/>
<sequence>MFPKPRLLCMERDDLVLQERNTAAEKWLQTARSKQVYSAVRDLVLEHKHGQPKRVYPVVKGGYNIVYRVEYMDGTSVVMRVPIKGLVPFPDEKVRYEVATIRYVAANTTIPVPRVYGHGNAAENPTGLGPFIIMDWIEHDTNMSRALLDTKRPADWRPILDPDIDQDRLEFLYRQMANILLQLSTLTLPRIGSLVEDGEDVAVGGRPLTMNMADIIADTNAPASVLPHTATKTESWYSALADMHMAQLVFQHNDAVDDEDDARDKYVARQLFRNLTAEGWLSPPDDNIASQRFRLVCEDLRPANVLLDKDLRVVGVIDWEFAYAAPEQFSCDPPWWLLLEVPEDWPGGLVSWMKAYEPRLRTFLGVLEVEEKARGLLARGDDEQQLSQRMRASWESGLWMVNYAARKSWVFDLIWWKFLDQSYFGLNETKDYRSRLDLLTEPQRKAMEGFVARKMKEKGDQKLVKWEESSIGRLAEVLV</sequence>
<name>A0AAE0HZD4_9PEZI</name>
<dbReference type="SUPFAM" id="SSF56112">
    <property type="entry name" value="Protein kinase-like (PK-like)"/>
    <property type="match status" value="1"/>
</dbReference>
<dbReference type="PANTHER" id="PTHR21310">
    <property type="entry name" value="AMINOGLYCOSIDE PHOSPHOTRANSFERASE-RELATED-RELATED"/>
    <property type="match status" value="1"/>
</dbReference>
<protein>
    <submittedName>
        <fullName evidence="2">Phosphotransferase family protein</fullName>
    </submittedName>
</protein>
<gene>
    <name evidence="2" type="ORF">B0H66DRAFT_498751</name>
</gene>
<reference evidence="2" key="2">
    <citation type="submission" date="2023-06" db="EMBL/GenBank/DDBJ databases">
        <authorList>
            <consortium name="Lawrence Berkeley National Laboratory"/>
            <person name="Haridas S."/>
            <person name="Hensen N."/>
            <person name="Bonometti L."/>
            <person name="Westerberg I."/>
            <person name="Brannstrom I.O."/>
            <person name="Guillou S."/>
            <person name="Cros-Aarteil S."/>
            <person name="Calhoun S."/>
            <person name="Kuo A."/>
            <person name="Mondo S."/>
            <person name="Pangilinan J."/>
            <person name="Riley R."/>
            <person name="Labutti K."/>
            <person name="Andreopoulos B."/>
            <person name="Lipzen A."/>
            <person name="Chen C."/>
            <person name="Yanf M."/>
            <person name="Daum C."/>
            <person name="Ng V."/>
            <person name="Clum A."/>
            <person name="Steindorff A."/>
            <person name="Ohm R."/>
            <person name="Martin F."/>
            <person name="Silar P."/>
            <person name="Natvig D."/>
            <person name="Lalanne C."/>
            <person name="Gautier V."/>
            <person name="Ament-Velasquez S.L."/>
            <person name="Kruys A."/>
            <person name="Hutchinson M.I."/>
            <person name="Powell A.J."/>
            <person name="Barry K."/>
            <person name="Miller A.N."/>
            <person name="Grigoriev I.V."/>
            <person name="Debuchy R."/>
            <person name="Gladieux P."/>
            <person name="Thoren M.H."/>
            <person name="Johannesson H."/>
        </authorList>
    </citation>
    <scope>NUCLEOTIDE SEQUENCE</scope>
    <source>
        <strain evidence="2">CBS 118394</strain>
    </source>
</reference>
<dbReference type="InterPro" id="IPR002575">
    <property type="entry name" value="Aminoglycoside_PTrfase"/>
</dbReference>
<dbReference type="InterPro" id="IPR051678">
    <property type="entry name" value="AGP_Transferase"/>
</dbReference>
<dbReference type="InterPro" id="IPR011009">
    <property type="entry name" value="Kinase-like_dom_sf"/>
</dbReference>
<dbReference type="PANTHER" id="PTHR21310:SF37">
    <property type="entry name" value="AMINOGLYCOSIDE PHOSPHOTRANSFERASE DOMAIN-CONTAINING PROTEIN"/>
    <property type="match status" value="1"/>
</dbReference>
<keyword evidence="3" id="KW-1185">Reference proteome</keyword>
<evidence type="ECO:0000313" key="3">
    <source>
        <dbReference type="Proteomes" id="UP001283341"/>
    </source>
</evidence>
<comment type="caution">
    <text evidence="2">The sequence shown here is derived from an EMBL/GenBank/DDBJ whole genome shotgun (WGS) entry which is preliminary data.</text>
</comment>
<evidence type="ECO:0000259" key="1">
    <source>
        <dbReference type="Pfam" id="PF01636"/>
    </source>
</evidence>
<reference evidence="2" key="1">
    <citation type="journal article" date="2023" name="Mol. Phylogenet. Evol.">
        <title>Genome-scale phylogeny and comparative genomics of the fungal order Sordariales.</title>
        <authorList>
            <person name="Hensen N."/>
            <person name="Bonometti L."/>
            <person name="Westerberg I."/>
            <person name="Brannstrom I.O."/>
            <person name="Guillou S."/>
            <person name="Cros-Aarteil S."/>
            <person name="Calhoun S."/>
            <person name="Haridas S."/>
            <person name="Kuo A."/>
            <person name="Mondo S."/>
            <person name="Pangilinan J."/>
            <person name="Riley R."/>
            <person name="LaButti K."/>
            <person name="Andreopoulos B."/>
            <person name="Lipzen A."/>
            <person name="Chen C."/>
            <person name="Yan M."/>
            <person name="Daum C."/>
            <person name="Ng V."/>
            <person name="Clum A."/>
            <person name="Steindorff A."/>
            <person name="Ohm R.A."/>
            <person name="Martin F."/>
            <person name="Silar P."/>
            <person name="Natvig D.O."/>
            <person name="Lalanne C."/>
            <person name="Gautier V."/>
            <person name="Ament-Velasquez S.L."/>
            <person name="Kruys A."/>
            <person name="Hutchinson M.I."/>
            <person name="Powell A.J."/>
            <person name="Barry K."/>
            <person name="Miller A.N."/>
            <person name="Grigoriev I.V."/>
            <person name="Debuchy R."/>
            <person name="Gladieux P."/>
            <person name="Hiltunen Thoren M."/>
            <person name="Johannesson H."/>
        </authorList>
    </citation>
    <scope>NUCLEOTIDE SEQUENCE</scope>
    <source>
        <strain evidence="2">CBS 118394</strain>
    </source>
</reference>
<dbReference type="Gene3D" id="3.90.1200.10">
    <property type="match status" value="1"/>
</dbReference>
<dbReference type="Proteomes" id="UP001283341">
    <property type="component" value="Unassembled WGS sequence"/>
</dbReference>
<organism evidence="2 3">
    <name type="scientific">Apodospora peruviana</name>
    <dbReference type="NCBI Taxonomy" id="516989"/>
    <lineage>
        <taxon>Eukaryota</taxon>
        <taxon>Fungi</taxon>
        <taxon>Dikarya</taxon>
        <taxon>Ascomycota</taxon>
        <taxon>Pezizomycotina</taxon>
        <taxon>Sordariomycetes</taxon>
        <taxon>Sordariomycetidae</taxon>
        <taxon>Sordariales</taxon>
        <taxon>Lasiosphaeriaceae</taxon>
        <taxon>Apodospora</taxon>
    </lineage>
</organism>
<dbReference type="Pfam" id="PF01636">
    <property type="entry name" value="APH"/>
    <property type="match status" value="1"/>
</dbReference>
<dbReference type="AlphaFoldDB" id="A0AAE0HZD4"/>
<feature type="domain" description="Aminoglycoside phosphotransferase" evidence="1">
    <location>
        <begin position="61"/>
        <end position="325"/>
    </location>
</feature>
<evidence type="ECO:0000313" key="2">
    <source>
        <dbReference type="EMBL" id="KAK3315733.1"/>
    </source>
</evidence>
<dbReference type="EMBL" id="JAUEDM010000005">
    <property type="protein sequence ID" value="KAK3315733.1"/>
    <property type="molecule type" value="Genomic_DNA"/>
</dbReference>
<accession>A0AAE0HZD4</accession>
<dbReference type="Gene3D" id="3.30.200.20">
    <property type="entry name" value="Phosphorylase Kinase, domain 1"/>
    <property type="match status" value="1"/>
</dbReference>